<sequence>MMKFNTLLYIACICLLTGCGSLRQEVEPKGITQQPERLVIACFISPQDTVLAARVSFSSPVLGTNDANNPDITNATVTLSDGTRSIVLRPTRETSYSGFSTIYKASASELPIVVNRTYTLTASVPDGRRVSSTCTIPGSVYVQQVLIDTAVATEYGASRKSYYARLRWNDVPGEPNFYRVAGTNEYVRRYVFQPSPNVPIRDTTVFMAGSWSPNNGSLLTDENRDGQEMISSRIRLAPNEYTYFEGSWKSTPPSGKLEAYLLNVDENYYLYHDAVEKQNRTRDNPFAEPVIIPSNIQNGLGCFAGYNRTVFTMYIK</sequence>
<dbReference type="PROSITE" id="PS51257">
    <property type="entry name" value="PROKAR_LIPOPROTEIN"/>
    <property type="match status" value="1"/>
</dbReference>
<organism evidence="1 2">
    <name type="scientific">Spirosoma terrae</name>
    <dbReference type="NCBI Taxonomy" id="1968276"/>
    <lineage>
        <taxon>Bacteria</taxon>
        <taxon>Pseudomonadati</taxon>
        <taxon>Bacteroidota</taxon>
        <taxon>Cytophagia</taxon>
        <taxon>Cytophagales</taxon>
        <taxon>Cytophagaceae</taxon>
        <taxon>Spirosoma</taxon>
    </lineage>
</organism>
<dbReference type="RefSeq" id="WP_163953848.1">
    <property type="nucleotide sequence ID" value="NZ_JAAFZH010000014.1"/>
</dbReference>
<dbReference type="EMBL" id="JAAFZH010000014">
    <property type="protein sequence ID" value="NDU97913.1"/>
    <property type="molecule type" value="Genomic_DNA"/>
</dbReference>
<accession>A0A6L9LGA0</accession>
<gene>
    <name evidence="1" type="ORF">GK108_23715</name>
</gene>
<comment type="caution">
    <text evidence="1">The sequence shown here is derived from an EMBL/GenBank/DDBJ whole genome shotgun (WGS) entry which is preliminary data.</text>
</comment>
<dbReference type="InterPro" id="IPR025345">
    <property type="entry name" value="DUF4249"/>
</dbReference>
<proteinExistence type="predicted"/>
<dbReference type="Proteomes" id="UP000474175">
    <property type="component" value="Unassembled WGS sequence"/>
</dbReference>
<name>A0A6L9LGA0_9BACT</name>
<keyword evidence="2" id="KW-1185">Reference proteome</keyword>
<reference evidence="1 2" key="1">
    <citation type="submission" date="2020-02" db="EMBL/GenBank/DDBJ databases">
        <title>Draft genome sequence of two Spirosoma agri KCTC 52727 and Spirosoma terrae KCTC 52035.</title>
        <authorList>
            <person name="Rojas J."/>
            <person name="Ambika Manirajan B."/>
            <person name="Suarez C."/>
            <person name="Ratering S."/>
            <person name="Schnell S."/>
        </authorList>
    </citation>
    <scope>NUCLEOTIDE SEQUENCE [LARGE SCALE GENOMIC DNA]</scope>
    <source>
        <strain evidence="1 2">KCTC 52035</strain>
    </source>
</reference>
<dbReference type="AlphaFoldDB" id="A0A6L9LGA0"/>
<protein>
    <submittedName>
        <fullName evidence="1">DUF4249 domain-containing protein</fullName>
    </submittedName>
</protein>
<evidence type="ECO:0000313" key="1">
    <source>
        <dbReference type="EMBL" id="NDU97913.1"/>
    </source>
</evidence>
<dbReference type="Pfam" id="PF14054">
    <property type="entry name" value="DUF4249"/>
    <property type="match status" value="1"/>
</dbReference>
<evidence type="ECO:0000313" key="2">
    <source>
        <dbReference type="Proteomes" id="UP000474175"/>
    </source>
</evidence>